<dbReference type="GO" id="GO:0006508">
    <property type="term" value="P:proteolysis"/>
    <property type="evidence" value="ECO:0007669"/>
    <property type="project" value="UniProtKB-KW"/>
</dbReference>
<dbReference type="InterPro" id="IPR021109">
    <property type="entry name" value="Peptidase_aspartic_dom_sf"/>
</dbReference>
<dbReference type="PROSITE" id="PS00141">
    <property type="entry name" value="ASP_PROTEASE"/>
    <property type="match status" value="1"/>
</dbReference>
<dbReference type="PROSITE" id="PS51767">
    <property type="entry name" value="PEPTIDASE_A1"/>
    <property type="match status" value="1"/>
</dbReference>
<comment type="caution">
    <text evidence="6">The sequence shown here is derived from an EMBL/GenBank/DDBJ whole genome shotgun (WGS) entry which is preliminary data.</text>
</comment>
<keyword evidence="3" id="KW-0378">Hydrolase</keyword>
<reference evidence="6" key="1">
    <citation type="submission" date="2023-10" db="EMBL/GenBank/DDBJ databases">
        <title>Chromosome-level genome of the transformable northern wattle, Acacia crassicarpa.</title>
        <authorList>
            <person name="Massaro I."/>
            <person name="Sinha N.R."/>
            <person name="Poethig S."/>
            <person name="Leichty A.R."/>
        </authorList>
    </citation>
    <scope>NUCLEOTIDE SEQUENCE</scope>
    <source>
        <strain evidence="6">Acra3RX</strain>
        <tissue evidence="6">Leaf</tissue>
    </source>
</reference>
<dbReference type="PANTHER" id="PTHR13683">
    <property type="entry name" value="ASPARTYL PROTEASES"/>
    <property type="match status" value="1"/>
</dbReference>
<feature type="active site" evidence="2">
    <location>
        <position position="356"/>
    </location>
</feature>
<feature type="chain" id="PRO_5041898117" description="Peptidase A1 domain-containing protein" evidence="4">
    <location>
        <begin position="31"/>
        <end position="482"/>
    </location>
</feature>
<dbReference type="EMBL" id="JAWXYG010000006">
    <property type="protein sequence ID" value="KAK4269528.1"/>
    <property type="molecule type" value="Genomic_DNA"/>
</dbReference>
<dbReference type="Gene3D" id="2.40.70.10">
    <property type="entry name" value="Acid Proteases"/>
    <property type="match status" value="2"/>
</dbReference>
<evidence type="ECO:0000256" key="3">
    <source>
        <dbReference type="RuleBase" id="RU000454"/>
    </source>
</evidence>
<evidence type="ECO:0000313" key="6">
    <source>
        <dbReference type="EMBL" id="KAK4269528.1"/>
    </source>
</evidence>
<accession>A0AAE1MPX6</accession>
<keyword evidence="4" id="KW-0732">Signal</keyword>
<evidence type="ECO:0000313" key="7">
    <source>
        <dbReference type="Proteomes" id="UP001293593"/>
    </source>
</evidence>
<dbReference type="GO" id="GO:0004190">
    <property type="term" value="F:aspartic-type endopeptidase activity"/>
    <property type="evidence" value="ECO:0007669"/>
    <property type="project" value="UniProtKB-KW"/>
</dbReference>
<proteinExistence type="inferred from homology"/>
<evidence type="ECO:0000256" key="1">
    <source>
        <dbReference type="ARBA" id="ARBA00007447"/>
    </source>
</evidence>
<gene>
    <name evidence="6" type="ORF">QN277_022674</name>
</gene>
<dbReference type="Pfam" id="PF14543">
    <property type="entry name" value="TAXi_N"/>
    <property type="match status" value="1"/>
</dbReference>
<organism evidence="6 7">
    <name type="scientific">Acacia crassicarpa</name>
    <name type="common">northern wattle</name>
    <dbReference type="NCBI Taxonomy" id="499986"/>
    <lineage>
        <taxon>Eukaryota</taxon>
        <taxon>Viridiplantae</taxon>
        <taxon>Streptophyta</taxon>
        <taxon>Embryophyta</taxon>
        <taxon>Tracheophyta</taxon>
        <taxon>Spermatophyta</taxon>
        <taxon>Magnoliopsida</taxon>
        <taxon>eudicotyledons</taxon>
        <taxon>Gunneridae</taxon>
        <taxon>Pentapetalae</taxon>
        <taxon>rosids</taxon>
        <taxon>fabids</taxon>
        <taxon>Fabales</taxon>
        <taxon>Fabaceae</taxon>
        <taxon>Caesalpinioideae</taxon>
        <taxon>mimosoid clade</taxon>
        <taxon>Acacieae</taxon>
        <taxon>Acacia</taxon>
    </lineage>
</organism>
<evidence type="ECO:0000259" key="5">
    <source>
        <dbReference type="PROSITE" id="PS51767"/>
    </source>
</evidence>
<keyword evidence="3" id="KW-0064">Aspartyl protease</keyword>
<dbReference type="CDD" id="cd05472">
    <property type="entry name" value="cnd41_like"/>
    <property type="match status" value="1"/>
</dbReference>
<dbReference type="FunFam" id="2.40.70.10:FF:000021">
    <property type="entry name" value="Aspartyl protease AED1"/>
    <property type="match status" value="1"/>
</dbReference>
<dbReference type="InterPro" id="IPR033873">
    <property type="entry name" value="CND41-like"/>
</dbReference>
<sequence length="482" mass="52402">MARAMAFSPLSLFLVSLYLIIILVANGVHSFGEKKTLKVQKLQAKPQLGPQACLLPESRSENGAIVMEMKYRGHCSTTKHDWNRRLQKQLVFDNLRVRWMQNWIRKLVSGSIEDDVSETQVPLTSGIVLQTLNYIVTVGLGSQNMTVIVDTGSDLTWVQCDPCKSCYGQQGPLFNPSKSPSYQSVLCNSTTCQSLLPATGNSETCENNIPTCNYMVNYGDGSYSNGELGMEHLSFGGISVNNFVFGCGKNNKGLFGGTSGLMGLGRSKLSMISQTDSIFGGIFSYCLPTTEDGASGSLVMGNESSSVFKNVTPIVYTRMILNPQLSTFYVLNLTGINVGGVALQASSLSLGKVIIDSGTVITRLAPSVYKALKAEFSKQFSGFPSASGFSILDTCYNLTGNQEVNVPTIRMYFEDNAEMNVDVTGILYMVKEDASQVCLALASLSDEYEMGIIGNYQQRNQRIVYDIKQSKVGFGGEPCGFS</sequence>
<dbReference type="InterPro" id="IPR032799">
    <property type="entry name" value="TAXi_C"/>
</dbReference>
<dbReference type="AlphaFoldDB" id="A0AAE1MPX6"/>
<dbReference type="PRINTS" id="PR00792">
    <property type="entry name" value="PEPSIN"/>
</dbReference>
<dbReference type="Proteomes" id="UP001293593">
    <property type="component" value="Unassembled WGS sequence"/>
</dbReference>
<feature type="signal peptide" evidence="4">
    <location>
        <begin position="1"/>
        <end position="30"/>
    </location>
</feature>
<dbReference type="FunFam" id="2.40.70.10:FF:000049">
    <property type="entry name" value="Aspartyl protease AED1"/>
    <property type="match status" value="1"/>
</dbReference>
<keyword evidence="3" id="KW-0645">Protease</keyword>
<comment type="similarity">
    <text evidence="1 3">Belongs to the peptidase A1 family.</text>
</comment>
<evidence type="ECO:0000256" key="4">
    <source>
        <dbReference type="SAM" id="SignalP"/>
    </source>
</evidence>
<evidence type="ECO:0000256" key="2">
    <source>
        <dbReference type="PIRSR" id="PIRSR601461-1"/>
    </source>
</evidence>
<feature type="domain" description="Peptidase A1" evidence="5">
    <location>
        <begin position="134"/>
        <end position="475"/>
    </location>
</feature>
<name>A0AAE1MPX6_9FABA</name>
<dbReference type="InterPro" id="IPR033121">
    <property type="entry name" value="PEPTIDASE_A1"/>
</dbReference>
<dbReference type="SUPFAM" id="SSF50630">
    <property type="entry name" value="Acid proteases"/>
    <property type="match status" value="1"/>
</dbReference>
<dbReference type="Pfam" id="PF14541">
    <property type="entry name" value="TAXi_C"/>
    <property type="match status" value="1"/>
</dbReference>
<dbReference type="InterPro" id="IPR001461">
    <property type="entry name" value="Aspartic_peptidase_A1"/>
</dbReference>
<feature type="active site" evidence="2">
    <location>
        <position position="150"/>
    </location>
</feature>
<dbReference type="InterPro" id="IPR032861">
    <property type="entry name" value="TAXi_N"/>
</dbReference>
<keyword evidence="7" id="KW-1185">Reference proteome</keyword>
<dbReference type="PANTHER" id="PTHR13683:SF827">
    <property type="entry name" value="PEPTIDASE A1 DOMAIN-CONTAINING PROTEIN"/>
    <property type="match status" value="1"/>
</dbReference>
<dbReference type="InterPro" id="IPR001969">
    <property type="entry name" value="Aspartic_peptidase_AS"/>
</dbReference>
<protein>
    <recommendedName>
        <fullName evidence="5">Peptidase A1 domain-containing protein</fullName>
    </recommendedName>
</protein>